<accession>A0AAN6PZL7</accession>
<reference evidence="1" key="1">
    <citation type="journal article" date="2023" name="Mol. Phylogenet. Evol.">
        <title>Genome-scale phylogeny and comparative genomics of the fungal order Sordariales.</title>
        <authorList>
            <person name="Hensen N."/>
            <person name="Bonometti L."/>
            <person name="Westerberg I."/>
            <person name="Brannstrom I.O."/>
            <person name="Guillou S."/>
            <person name="Cros-Aarteil S."/>
            <person name="Calhoun S."/>
            <person name="Haridas S."/>
            <person name="Kuo A."/>
            <person name="Mondo S."/>
            <person name="Pangilinan J."/>
            <person name="Riley R."/>
            <person name="LaButti K."/>
            <person name="Andreopoulos B."/>
            <person name="Lipzen A."/>
            <person name="Chen C."/>
            <person name="Yan M."/>
            <person name="Daum C."/>
            <person name="Ng V."/>
            <person name="Clum A."/>
            <person name="Steindorff A."/>
            <person name="Ohm R.A."/>
            <person name="Martin F."/>
            <person name="Silar P."/>
            <person name="Natvig D.O."/>
            <person name="Lalanne C."/>
            <person name="Gautier V."/>
            <person name="Ament-Velasquez S.L."/>
            <person name="Kruys A."/>
            <person name="Hutchinson M.I."/>
            <person name="Powell A.J."/>
            <person name="Barry K."/>
            <person name="Miller A.N."/>
            <person name="Grigoriev I.V."/>
            <person name="Debuchy R."/>
            <person name="Gladieux P."/>
            <person name="Hiltunen Thoren M."/>
            <person name="Johannesson H."/>
        </authorList>
    </citation>
    <scope>NUCLEOTIDE SEQUENCE</scope>
    <source>
        <strain evidence="1">CBS 757.83</strain>
    </source>
</reference>
<evidence type="ECO:0000313" key="2">
    <source>
        <dbReference type="Proteomes" id="UP001305647"/>
    </source>
</evidence>
<dbReference type="Proteomes" id="UP001305647">
    <property type="component" value="Unassembled WGS sequence"/>
</dbReference>
<evidence type="ECO:0000313" key="1">
    <source>
        <dbReference type="EMBL" id="KAK4100773.1"/>
    </source>
</evidence>
<organism evidence="1 2">
    <name type="scientific">Parathielavia hyrcaniae</name>
    <dbReference type="NCBI Taxonomy" id="113614"/>
    <lineage>
        <taxon>Eukaryota</taxon>
        <taxon>Fungi</taxon>
        <taxon>Dikarya</taxon>
        <taxon>Ascomycota</taxon>
        <taxon>Pezizomycotina</taxon>
        <taxon>Sordariomycetes</taxon>
        <taxon>Sordariomycetidae</taxon>
        <taxon>Sordariales</taxon>
        <taxon>Chaetomiaceae</taxon>
        <taxon>Parathielavia</taxon>
    </lineage>
</organism>
<dbReference type="AlphaFoldDB" id="A0AAN6PZL7"/>
<reference evidence="1" key="2">
    <citation type="submission" date="2023-05" db="EMBL/GenBank/DDBJ databases">
        <authorList>
            <consortium name="Lawrence Berkeley National Laboratory"/>
            <person name="Steindorff A."/>
            <person name="Hensen N."/>
            <person name="Bonometti L."/>
            <person name="Westerberg I."/>
            <person name="Brannstrom I.O."/>
            <person name="Guillou S."/>
            <person name="Cros-Aarteil S."/>
            <person name="Calhoun S."/>
            <person name="Haridas S."/>
            <person name="Kuo A."/>
            <person name="Mondo S."/>
            <person name="Pangilinan J."/>
            <person name="Riley R."/>
            <person name="Labutti K."/>
            <person name="Andreopoulos B."/>
            <person name="Lipzen A."/>
            <person name="Chen C."/>
            <person name="Yanf M."/>
            <person name="Daum C."/>
            <person name="Ng V."/>
            <person name="Clum A."/>
            <person name="Ohm R."/>
            <person name="Martin F."/>
            <person name="Silar P."/>
            <person name="Natvig D."/>
            <person name="Lalanne C."/>
            <person name="Gautier V."/>
            <person name="Ament-Velasquez S.L."/>
            <person name="Kruys A."/>
            <person name="Hutchinson M.I."/>
            <person name="Powell A.J."/>
            <person name="Barry K."/>
            <person name="Miller A.N."/>
            <person name="Grigoriev I.V."/>
            <person name="Debuchy R."/>
            <person name="Gladieux P."/>
            <person name="Thoren M.H."/>
            <person name="Johannesson H."/>
        </authorList>
    </citation>
    <scope>NUCLEOTIDE SEQUENCE</scope>
    <source>
        <strain evidence="1">CBS 757.83</strain>
    </source>
</reference>
<keyword evidence="2" id="KW-1185">Reference proteome</keyword>
<comment type="caution">
    <text evidence="1">The sequence shown here is derived from an EMBL/GenBank/DDBJ whole genome shotgun (WGS) entry which is preliminary data.</text>
</comment>
<gene>
    <name evidence="1" type="ORF">N658DRAFT_507453</name>
</gene>
<dbReference type="EMBL" id="MU863638">
    <property type="protein sequence ID" value="KAK4100773.1"/>
    <property type="molecule type" value="Genomic_DNA"/>
</dbReference>
<protein>
    <submittedName>
        <fullName evidence="1">Uncharacterized protein</fullName>
    </submittedName>
</protein>
<sequence length="257" mass="29199">MAQPHGPDYHEKLPGLRDYSGADANHGVHGIDEILDVIHQLSAAGIPFCVVGVSALRYYGAARVTDEWDFCVPDDKLATACQLLLDAQHDGNEKYKIDKPPPPVPPSVRHTFPSFRRKCYNFWFILTPSSDCFVDPSLEAHVERSKNGVPYASLIQFARSLLIQQRGSDRADFIDGMNLDIEWGQASDEFVKLKNHRLKDDGYSGGLSPQPLEDRWREIASSEAKQRRIEPLKQGRYFTRWRIIKSPKDPRTKDRPV</sequence>
<proteinExistence type="predicted"/>
<name>A0AAN6PZL7_9PEZI</name>